<reference evidence="6" key="1">
    <citation type="submission" date="2020-10" db="EMBL/GenBank/DDBJ databases">
        <authorList>
            <person name="Castelo-Branco R."/>
            <person name="Eusebio N."/>
            <person name="Adriana R."/>
            <person name="Vieira A."/>
            <person name="Brugerolle De Fraissinette N."/>
            <person name="Rezende De Castro R."/>
            <person name="Schneider M.P."/>
            <person name="Vasconcelos V."/>
            <person name="Leao P.N."/>
        </authorList>
    </citation>
    <scope>NUCLEOTIDE SEQUENCE</scope>
    <source>
        <strain evidence="6">LEGE 12446</strain>
    </source>
</reference>
<proteinExistence type="predicted"/>
<evidence type="ECO:0000256" key="1">
    <source>
        <dbReference type="ARBA" id="ARBA00022729"/>
    </source>
</evidence>
<dbReference type="EMBL" id="JADEXS010000163">
    <property type="protein sequence ID" value="MBE9023464.1"/>
    <property type="molecule type" value="Genomic_DNA"/>
</dbReference>
<dbReference type="PRINTS" id="PR00313">
    <property type="entry name" value="CABNDNGRPT"/>
</dbReference>
<name>A0A8J6ZX61_DESMC</name>
<dbReference type="SUPFAM" id="SSF49313">
    <property type="entry name" value="Cadherin-like"/>
    <property type="match status" value="1"/>
</dbReference>
<evidence type="ECO:0000259" key="5">
    <source>
        <dbReference type="SMART" id="SM00736"/>
    </source>
</evidence>
<dbReference type="NCBIfam" id="TIGR01965">
    <property type="entry name" value="VCBS_repeat"/>
    <property type="match status" value="12"/>
</dbReference>
<dbReference type="InterPro" id="IPR013519">
    <property type="entry name" value="Int_alpha_beta-p"/>
</dbReference>
<dbReference type="PANTHER" id="PTHR23221">
    <property type="entry name" value="GLYCOSYLPHOSPHATIDYLINOSITOL PHOSPHOLIPASE D"/>
    <property type="match status" value="1"/>
</dbReference>
<gene>
    <name evidence="6" type="ORF">IQ276_13820</name>
</gene>
<keyword evidence="2" id="KW-0677">Repeat</keyword>
<dbReference type="Pfam" id="PF17803">
    <property type="entry name" value="Cadherin_4"/>
    <property type="match status" value="5"/>
</dbReference>
<dbReference type="GO" id="GO:0005509">
    <property type="term" value="F:calcium ion binding"/>
    <property type="evidence" value="ECO:0007669"/>
    <property type="project" value="InterPro"/>
</dbReference>
<dbReference type="SUPFAM" id="SSF69318">
    <property type="entry name" value="Integrin alpha N-terminal domain"/>
    <property type="match status" value="2"/>
</dbReference>
<dbReference type="InterPro" id="IPR013783">
    <property type="entry name" value="Ig-like_fold"/>
</dbReference>
<sequence length="2189" mass="217704">MANSVFNLSNLNGSNGFKINGIAANDNSGISVSSAGDINGDGFDDLLIGAKRADPNGSDSGQSYVVFGKSTGFSAALNLSTLNGSNGFKINGILAGDQLGVSVSSAGDVNGDGFDDLIIGASFADPNGLSSGQSYVVFGKSTSFSSTLDLSTFNGSNGFKINGIAAGDLSGTFVSSAGDVNGDGFDDVIIGAMFADPNGDNSGQSYVVFGKSTGFSTNLDLSTLNGSNGFKINGILAGDNLGNSVSSAGDVNGDGFDDLIIGARRADPNGSDSGQSYVVFGSSSGFSATLNLSTLNGSNGFAINGIALGDYSGNSVSSAGDINGDGFDDLIIGASSADPNGFQSGQSYVVFGKTTGFSATLNLSTLNGSNGFKINGIAAYDSSGISVSSAGDVNGDGFDDLIIGATFADANGSSSGQSYVVFGKSTGFSATLNLSTLNGSNGFAINGIAVEDFSGNSVSSAGDVNNDGFDDLIIGAFGADPNGSSSGQSYVVFGNGAPVLDLNGLGSNSVGINFSTTFTGTPVSIVDNDFILTDNNATLAGATITITNLLNGTAESLGATAIANITATYNATTGILTLSGTDTIANYQQVFASLTYNNTAASPNTTNRIIEFVVNDGQAFSNTSAVATTTLAFNANGNQPPTAINDVFSTSEDTVVNGNVLVANPTTPDSDPNNDTLTVTQVNGNGAGVGNQITLTSGALLTLNSNGSFVYNPNGQFESLGVAATASDSFTYTISDGNGGTSTATVNLTINGVNDGATITGTATAVVTEDATTPNLTATGSLTVSDVDAGQNLFNTTVTSATGNLGSLSITSAGAYSYSVANSAVQSLGAGQTQTETFTVTSIDGTASRNIIVTINGVNDTATITGTATAIVTEDATTPNLTATGSLTVSDVDAGQNLFSTTVTSATGNLGSLSITSAGAYSYSVANSAVQFLGAGQTKTETFTVASLDGTGTQDIVITINGVNDEATITGTATAVVTEDTTTPNLTATGSLTVSDVDAGQNLFNTTVTSATGNLGSLSITSAGAYTYSVANSAVQFLATGQTKTETFTVASVDGTVTQDIVITINGVNDAATITGTTTAVVTEDATTPNLTATGSLTINNVDAGQNLFSTTVTSATGNLGSLSITAAGAYTYSVANSAVQFLGAGQTKTETFTVASVDGTVTQDIVITINGVNDAATITGTATAVVTEDATTPNLTATGSLTVSDVDAGQSLFNTTVTSATGNLGSLNITSAGAYTYSVANSAVQSLSAGQTKTETFTVNSLDGTASRNIIVTINGVNDVATVTGTATAVVTEDATTPNLTATGSLTVSDVDAGENIFNTTVTSATGNLGSLNITSAGAYTYSVANSAVQSLSAGQTKTETFTVNSLDGTASRNIIVTINGVNDAATITGTATAVVTEDATTPNLTATGSLTVSDVDAGQNIFNTTVTSATGNLGSLSITSAGAYTYSVANSAVQSLGAGQTKTETFTVASLDGTASRNIIVTINGVNDAPTITGTATAVVTEDATTPNLTATGSLTVSDVDAGQSLFNTTVTSATGNLGSLSITSAGAYSYSVANSAVQSLGAGQTKTETFTVNSLDGTASRNIIVTINGVNDAATITGTATAVVTEDATTPNLTATGSLTVSDVDAGQSLFNTTVTSATGNLGSLSITSAGAYTYSVANSAVQSLGAGQTKTETFTVASLDGTASRNIIVTINGVNDAPTITGTATAVVTEDATTPNLTATGSLTVSDVDAGQSLFNTTVTSATGNLGSLSITSAGAYSYSVANSAVQSLGAGQTKTNTFTVTSVDGSASRNIIVTINGVNDVATITGTATAVVTEDATTPNLTATGSLTVSDVDAGQNIFNTTVTSATGNLGSLSITSAGAYSYSVANSAVQFLGAGQTKTETFTVNSLDGTASRNIIVTINGVNDAPTVNSAIADRTTIENSVFNFTVPTNTFADVDTSNTLTYTATLDNGNALPSWLTFNSSTRIFSGTPAAANVGTISIRLTARDTSNATVSDIFNLTVTPLNLTGTANADNLTGTASNNVIDGLGGNDNLNGGAGNDTLIGGAGNDTLIGGAGNDILTGGTDADRFLYNTSAAFTTSAVGIDTITDFNRSQGDKIVLDKTTFNAITSNAGTGFSNASDFQVINSDTTILLGITTAEIIYNSSNGKLFYNQNGILSGLGSGGQFATFTGAPSLIATDFIIQA</sequence>
<evidence type="ECO:0000256" key="3">
    <source>
        <dbReference type="ARBA" id="ARBA00022801"/>
    </source>
</evidence>
<dbReference type="InterPro" id="IPR000413">
    <property type="entry name" value="Integrin_alpha"/>
</dbReference>
<dbReference type="InterPro" id="IPR028994">
    <property type="entry name" value="Integrin_alpha_N"/>
</dbReference>
<dbReference type="InterPro" id="IPR006644">
    <property type="entry name" value="Cadg"/>
</dbReference>
<evidence type="ECO:0000313" key="7">
    <source>
        <dbReference type="Proteomes" id="UP000622533"/>
    </source>
</evidence>
<dbReference type="Gene3D" id="2.130.10.130">
    <property type="entry name" value="Integrin alpha, N-terminal"/>
    <property type="match status" value="4"/>
</dbReference>
<evidence type="ECO:0000313" key="6">
    <source>
        <dbReference type="EMBL" id="MBE9023464.1"/>
    </source>
</evidence>
<accession>A0A8J6ZX61</accession>
<keyword evidence="7" id="KW-1185">Reference proteome</keyword>
<dbReference type="InterPro" id="IPR040853">
    <property type="entry name" value="RapA2_cadherin-like"/>
</dbReference>
<keyword evidence="1" id="KW-0732">Signal</keyword>
<keyword evidence="3" id="KW-0378">Hydrolase</keyword>
<dbReference type="GO" id="GO:0007155">
    <property type="term" value="P:cell adhesion"/>
    <property type="evidence" value="ECO:0007669"/>
    <property type="project" value="InterPro"/>
</dbReference>
<feature type="domain" description="Dystroglycan-type cadherin-like" evidence="5">
    <location>
        <begin position="1913"/>
        <end position="2013"/>
    </location>
</feature>
<dbReference type="SMART" id="SM00736">
    <property type="entry name" value="CADG"/>
    <property type="match status" value="1"/>
</dbReference>
<dbReference type="Pfam" id="PF01839">
    <property type="entry name" value="FG-GAP"/>
    <property type="match status" value="7"/>
</dbReference>
<dbReference type="Pfam" id="PF17963">
    <property type="entry name" value="Big_9"/>
    <property type="match status" value="1"/>
</dbReference>
<protein>
    <submittedName>
        <fullName evidence="6">FG-GAP repeat protein</fullName>
    </submittedName>
</protein>
<dbReference type="PROSITE" id="PS51470">
    <property type="entry name" value="FG_GAP"/>
    <property type="match status" value="6"/>
</dbReference>
<evidence type="ECO:0000256" key="4">
    <source>
        <dbReference type="ARBA" id="ARBA00023180"/>
    </source>
</evidence>
<comment type="caution">
    <text evidence="6">The sequence shown here is derived from an EMBL/GenBank/DDBJ whole genome shotgun (WGS) entry which is preliminary data.</text>
</comment>
<dbReference type="PANTHER" id="PTHR23221:SF7">
    <property type="entry name" value="PHOSPHATIDYLINOSITOL-GLYCAN-SPECIFIC PHOSPHOLIPASE D"/>
    <property type="match status" value="1"/>
</dbReference>
<dbReference type="SMART" id="SM00191">
    <property type="entry name" value="Int_alpha"/>
    <property type="match status" value="7"/>
</dbReference>
<dbReference type="PRINTS" id="PR01185">
    <property type="entry name" value="INTEGRINA"/>
</dbReference>
<dbReference type="Pfam" id="PF00353">
    <property type="entry name" value="HemolysinCabind"/>
    <property type="match status" value="1"/>
</dbReference>
<dbReference type="PROSITE" id="PS00330">
    <property type="entry name" value="HEMOLYSIN_CALCIUM"/>
    <property type="match status" value="3"/>
</dbReference>
<dbReference type="InterPro" id="IPR018511">
    <property type="entry name" value="Hemolysin-typ_Ca-bd_CS"/>
</dbReference>
<dbReference type="InterPro" id="IPR015919">
    <property type="entry name" value="Cadherin-like_sf"/>
</dbReference>
<keyword evidence="4" id="KW-0325">Glycoprotein</keyword>
<dbReference type="GO" id="GO:0016787">
    <property type="term" value="F:hydrolase activity"/>
    <property type="evidence" value="ECO:0007669"/>
    <property type="project" value="UniProtKB-KW"/>
</dbReference>
<dbReference type="InterPro" id="IPR010221">
    <property type="entry name" value="VCBS_dom"/>
</dbReference>
<dbReference type="InterPro" id="IPR001343">
    <property type="entry name" value="Hemolysn_Ca-bd"/>
</dbReference>
<organism evidence="6 7">
    <name type="scientific">Desmonostoc muscorum LEGE 12446</name>
    <dbReference type="NCBI Taxonomy" id="1828758"/>
    <lineage>
        <taxon>Bacteria</taxon>
        <taxon>Bacillati</taxon>
        <taxon>Cyanobacteriota</taxon>
        <taxon>Cyanophyceae</taxon>
        <taxon>Nostocales</taxon>
        <taxon>Nostocaceae</taxon>
        <taxon>Desmonostoc</taxon>
    </lineage>
</organism>
<dbReference type="GO" id="GO:0008305">
    <property type="term" value="C:integrin complex"/>
    <property type="evidence" value="ECO:0007669"/>
    <property type="project" value="InterPro"/>
</dbReference>
<dbReference type="InterPro" id="IPR013517">
    <property type="entry name" value="FG-GAP"/>
</dbReference>
<dbReference type="Gene3D" id="2.60.40.10">
    <property type="entry name" value="Immunoglobulins"/>
    <property type="match status" value="12"/>
</dbReference>
<evidence type="ECO:0000256" key="2">
    <source>
        <dbReference type="ARBA" id="ARBA00022737"/>
    </source>
</evidence>
<dbReference type="Proteomes" id="UP000622533">
    <property type="component" value="Unassembled WGS sequence"/>
</dbReference>